<reference evidence="1 2" key="1">
    <citation type="submission" date="2017-05" db="EMBL/GenBank/DDBJ databases">
        <title>Complete and WGS of Bordetella genogroups.</title>
        <authorList>
            <person name="Spilker T."/>
            <person name="LiPuma J."/>
        </authorList>
    </citation>
    <scope>NUCLEOTIDE SEQUENCE [LARGE SCALE GENOMIC DNA]</scope>
    <source>
        <strain evidence="1 2">AU19157</strain>
    </source>
</reference>
<evidence type="ECO:0000313" key="2">
    <source>
        <dbReference type="Proteomes" id="UP000194151"/>
    </source>
</evidence>
<accession>A0A1W6YH30</accession>
<protein>
    <submittedName>
        <fullName evidence="1">Uncharacterized protein</fullName>
    </submittedName>
</protein>
<organism evidence="1 2">
    <name type="scientific">Bordetella genomosp. 8</name>
    <dbReference type="NCBI Taxonomy" id="1416806"/>
    <lineage>
        <taxon>Bacteria</taxon>
        <taxon>Pseudomonadati</taxon>
        <taxon>Pseudomonadota</taxon>
        <taxon>Betaproteobacteria</taxon>
        <taxon>Burkholderiales</taxon>
        <taxon>Alcaligenaceae</taxon>
        <taxon>Bordetella</taxon>
    </lineage>
</organism>
<proteinExistence type="predicted"/>
<gene>
    <name evidence="1" type="ORF">CAL12_05560</name>
</gene>
<dbReference type="KEGG" id="bgv:CAL12_05560"/>
<dbReference type="EMBL" id="CP021108">
    <property type="protein sequence ID" value="ARP80352.1"/>
    <property type="molecule type" value="Genomic_DNA"/>
</dbReference>
<name>A0A1W6YH30_9BORD</name>
<evidence type="ECO:0000313" key="1">
    <source>
        <dbReference type="EMBL" id="ARP80352.1"/>
    </source>
</evidence>
<dbReference type="AlphaFoldDB" id="A0A1W6YH30"/>
<keyword evidence="2" id="KW-1185">Reference proteome</keyword>
<dbReference type="RefSeq" id="WP_086063582.1">
    <property type="nucleotide sequence ID" value="NZ_CP021108.1"/>
</dbReference>
<sequence>MLVLDQALSASLLGVAVDEQWAWHAGDRSALYRDPTTAGFLAKGTDEKLRQQALWDLLLHYPAVISPCDNLDISGLQDLGLVDRQLDHESQLAADSQLRRAPEVVRSIEALVLADLADRHPAILAGTPVETFLRLARSEGHDVAQRMDSAMFDMFDTYEEYVAGMSEMFGDDILELPGGKGRPISGSEFAASLTAGANRDEFLAFKAYQPFRGFMHDFAGSAHRWLALTHASRSLGAVMSADIPKSLLYTDGLSRQGNFLRQVELAAEQGSTHVAVQIWVEGVTHAPRLRSIGDVLELRKDRRIDAFRSAMTRWTEALSCGSPADEAALRKEVRAANEGLRWLPGIERVERFWSFASIAVDVFCSGFFNNVPVTGIIGLGIGEMKRRLPMRNGWVMFGSR</sequence>
<dbReference type="Proteomes" id="UP000194151">
    <property type="component" value="Chromosome"/>
</dbReference>